<dbReference type="PANTHER" id="PTHR13906">
    <property type="entry name" value="PORCUPINE"/>
    <property type="match status" value="1"/>
</dbReference>
<dbReference type="Pfam" id="PF03062">
    <property type="entry name" value="MBOAT"/>
    <property type="match status" value="1"/>
</dbReference>
<proteinExistence type="evidence at transcript level"/>
<keyword evidence="4" id="KW-0256">Endoplasmic reticulum</keyword>
<accession>A0A1S7UE55</accession>
<evidence type="ECO:0000256" key="6">
    <source>
        <dbReference type="ARBA" id="ARBA00023136"/>
    </source>
</evidence>
<evidence type="ECO:0000256" key="5">
    <source>
        <dbReference type="ARBA" id="ARBA00022989"/>
    </source>
</evidence>
<keyword evidence="6 8" id="KW-0472">Membrane</keyword>
<feature type="transmembrane region" description="Helical" evidence="8">
    <location>
        <begin position="405"/>
        <end position="429"/>
    </location>
</feature>
<dbReference type="GO" id="GO:0030258">
    <property type="term" value="P:lipid modification"/>
    <property type="evidence" value="ECO:0007669"/>
    <property type="project" value="TreeGrafter"/>
</dbReference>
<dbReference type="GO" id="GO:0005789">
    <property type="term" value="C:endoplasmic reticulum membrane"/>
    <property type="evidence" value="ECO:0007669"/>
    <property type="project" value="UniProtKB-SubCell"/>
</dbReference>
<evidence type="ECO:0000256" key="3">
    <source>
        <dbReference type="ARBA" id="ARBA00022692"/>
    </source>
</evidence>
<comment type="subcellular location">
    <subcellularLocation>
        <location evidence="1">Endoplasmic reticulum membrane</location>
        <topology evidence="1">Multi-pass membrane protein</topology>
    </subcellularLocation>
</comment>
<evidence type="ECO:0000256" key="1">
    <source>
        <dbReference type="ARBA" id="ARBA00004477"/>
    </source>
</evidence>
<dbReference type="AlphaFoldDB" id="A0A1S7UE55"/>
<feature type="transmembrane region" description="Helical" evidence="8">
    <location>
        <begin position="166"/>
        <end position="187"/>
    </location>
</feature>
<keyword evidence="5 8" id="KW-1133">Transmembrane helix</keyword>
<keyword evidence="2 9" id="KW-0808">Transferase</keyword>
<evidence type="ECO:0000256" key="8">
    <source>
        <dbReference type="SAM" id="Phobius"/>
    </source>
</evidence>
<dbReference type="GO" id="GO:0016412">
    <property type="term" value="F:serine O-acyltransferase activity"/>
    <property type="evidence" value="ECO:0007669"/>
    <property type="project" value="TreeGrafter"/>
</dbReference>
<evidence type="ECO:0000313" key="9">
    <source>
        <dbReference type="EMBL" id="DAA80349.1"/>
    </source>
</evidence>
<evidence type="ECO:0000256" key="2">
    <source>
        <dbReference type="ARBA" id="ARBA00022679"/>
    </source>
</evidence>
<keyword evidence="7 9" id="KW-0012">Acyltransferase</keyword>
<evidence type="ECO:0000256" key="7">
    <source>
        <dbReference type="ARBA" id="ARBA00023315"/>
    </source>
</evidence>
<keyword evidence="3 8" id="KW-0812">Transmembrane</keyword>
<feature type="transmembrane region" description="Helical" evidence="8">
    <location>
        <begin position="6"/>
        <end position="30"/>
    </location>
</feature>
<sequence>MDLSIVLSYVHPVTIYQLVIFPFAVVFYYLCIHGSLSVTARYAFLLVGGFLLSNIAMGTFSLLVLIPAVLSVIMMHSISPQSVHRWVFLIQMLWQTLCHLWLQYKEHSMQEITRIRFIITISSLMLLTQRVTTLALDIHEGKIKIATRSSYLNNSILQYLHNLLPYFSYMIYFPALLGGPLLSFQLFKIHIETSGVKCTENCSLPVTKKFCFFLALELLKFLIRNKESALTIPQSYMINDIFVNWRTALLFKLTYYSHWILSESLLNTAGFGFKGYDNQGILVGNDLTDTDICTLETTNKISQFARAWNKTTAEWLRRLVFQRCTVHPLFVTFAFSAWWHGLHPGQIFGFLFWSVAVEADKRVHYYLAPLANSWFTKQLFKVFTWIQTQLVIACIMMAIENKSFSSLWLLSQSCIILFPLLYCLVLLLLPKRPRI</sequence>
<dbReference type="EMBL" id="BK009986">
    <property type="protein sequence ID" value="DAA80349.1"/>
    <property type="molecule type" value="mRNA"/>
</dbReference>
<protein>
    <submittedName>
        <fullName evidence="9">Ghrelin O-acyltransferase</fullName>
        <ecNumber evidence="9">2.3.1.-</ecNumber>
    </submittedName>
</protein>
<organism evidence="9">
    <name type="scientific">Latimeria chalumnae</name>
    <name type="common">Coelacanth</name>
    <dbReference type="NCBI Taxonomy" id="7897"/>
    <lineage>
        <taxon>Eukaryota</taxon>
        <taxon>Metazoa</taxon>
        <taxon>Chordata</taxon>
        <taxon>Craniata</taxon>
        <taxon>Vertebrata</taxon>
        <taxon>Euteleostomi</taxon>
        <taxon>Coelacanthiformes</taxon>
        <taxon>Coelacanthidae</taxon>
        <taxon>Latimeria</taxon>
    </lineage>
</organism>
<feature type="transmembrane region" description="Helical" evidence="8">
    <location>
        <begin position="42"/>
        <end position="66"/>
    </location>
</feature>
<dbReference type="InterPro" id="IPR004299">
    <property type="entry name" value="MBOAT_fam"/>
</dbReference>
<dbReference type="GeneID" id="102363388"/>
<dbReference type="PANTHER" id="PTHR13906:SF3">
    <property type="entry name" value="GHRELIN O-ACYLTRANSFERASE"/>
    <property type="match status" value="1"/>
</dbReference>
<evidence type="ECO:0000256" key="4">
    <source>
        <dbReference type="ARBA" id="ARBA00022824"/>
    </source>
</evidence>
<name>A0A1S7UE55_LATCH</name>
<reference evidence="9" key="1">
    <citation type="submission" date="2016-10" db="EMBL/GenBank/DDBJ databases">
        <title>Characterization of ghrelin O-acyltransferase (GOAT) in goldfish (Carassius auratus).</title>
        <authorList>
            <person name="Alonso-Gomez A.L."/>
        </authorList>
    </citation>
    <scope>NUCLEOTIDE SEQUENCE</scope>
</reference>
<dbReference type="RefSeq" id="XP_064423333.1">
    <property type="nucleotide sequence ID" value="XM_064567263.1"/>
</dbReference>
<gene>
    <name evidence="9" type="primary">mBOAT4</name>
</gene>
<dbReference type="InterPro" id="IPR049941">
    <property type="entry name" value="LPLAT_7/PORCN-like"/>
</dbReference>
<dbReference type="EC" id="2.3.1.-" evidence="9"/>